<dbReference type="GO" id="GO:0005576">
    <property type="term" value="C:extracellular region"/>
    <property type="evidence" value="ECO:0007669"/>
    <property type="project" value="TreeGrafter"/>
</dbReference>
<keyword evidence="8 9" id="KW-0961">Cell wall biogenesis/degradation</keyword>
<evidence type="ECO:0000313" key="12">
    <source>
        <dbReference type="Proteomes" id="UP000295351"/>
    </source>
</evidence>
<keyword evidence="4" id="KW-0808">Transferase</keyword>
<dbReference type="InterPro" id="IPR005490">
    <property type="entry name" value="LD_TPept_cat_dom"/>
</dbReference>
<dbReference type="GO" id="GO:0008360">
    <property type="term" value="P:regulation of cell shape"/>
    <property type="evidence" value="ECO:0007669"/>
    <property type="project" value="UniProtKB-UniRule"/>
</dbReference>
<feature type="domain" description="L,D-TPase catalytic" evidence="10">
    <location>
        <begin position="86"/>
        <end position="225"/>
    </location>
</feature>
<name>A0A4R2CZ33_SHIGR</name>
<feature type="active site" description="Proton donor/acceptor" evidence="9">
    <location>
        <position position="185"/>
    </location>
</feature>
<keyword evidence="3" id="KW-0328">Glycosyltransferase</keyword>
<dbReference type="PANTHER" id="PTHR30582">
    <property type="entry name" value="L,D-TRANSPEPTIDASE"/>
    <property type="match status" value="1"/>
</dbReference>
<dbReference type="GO" id="GO:0071972">
    <property type="term" value="F:peptidoglycan L,D-transpeptidase activity"/>
    <property type="evidence" value="ECO:0007669"/>
    <property type="project" value="TreeGrafter"/>
</dbReference>
<evidence type="ECO:0000256" key="9">
    <source>
        <dbReference type="PROSITE-ProRule" id="PRU01373"/>
    </source>
</evidence>
<dbReference type="PROSITE" id="PS52029">
    <property type="entry name" value="LD_TPASE"/>
    <property type="match status" value="1"/>
</dbReference>
<dbReference type="GO" id="GO:0071555">
    <property type="term" value="P:cell wall organization"/>
    <property type="evidence" value="ECO:0007669"/>
    <property type="project" value="UniProtKB-UniRule"/>
</dbReference>
<comment type="caution">
    <text evidence="11">The sequence shown here is derived from an EMBL/GenBank/DDBJ whole genome shotgun (WGS) entry which is preliminary data.</text>
</comment>
<comment type="similarity">
    <text evidence="2">Belongs to the YkuD family.</text>
</comment>
<keyword evidence="12" id="KW-1185">Reference proteome</keyword>
<dbReference type="SUPFAM" id="SSF141523">
    <property type="entry name" value="L,D-transpeptidase catalytic domain-like"/>
    <property type="match status" value="1"/>
</dbReference>
<organism evidence="11 12">
    <name type="scientific">Shinella granuli</name>
    <dbReference type="NCBI Taxonomy" id="323621"/>
    <lineage>
        <taxon>Bacteria</taxon>
        <taxon>Pseudomonadati</taxon>
        <taxon>Pseudomonadota</taxon>
        <taxon>Alphaproteobacteria</taxon>
        <taxon>Hyphomicrobiales</taxon>
        <taxon>Rhizobiaceae</taxon>
        <taxon>Shinella</taxon>
    </lineage>
</organism>
<evidence type="ECO:0000256" key="2">
    <source>
        <dbReference type="ARBA" id="ARBA00005992"/>
    </source>
</evidence>
<dbReference type="InterPro" id="IPR038063">
    <property type="entry name" value="Transpep_catalytic_dom"/>
</dbReference>
<evidence type="ECO:0000256" key="5">
    <source>
        <dbReference type="ARBA" id="ARBA00022801"/>
    </source>
</evidence>
<dbReference type="InterPro" id="IPR050979">
    <property type="entry name" value="LD-transpeptidase"/>
</dbReference>
<keyword evidence="5" id="KW-0378">Hydrolase</keyword>
<evidence type="ECO:0000256" key="7">
    <source>
        <dbReference type="ARBA" id="ARBA00022984"/>
    </source>
</evidence>
<dbReference type="Gene3D" id="2.40.440.10">
    <property type="entry name" value="L,D-transpeptidase catalytic domain-like"/>
    <property type="match status" value="1"/>
</dbReference>
<evidence type="ECO:0000259" key="10">
    <source>
        <dbReference type="PROSITE" id="PS52029"/>
    </source>
</evidence>
<comment type="pathway">
    <text evidence="1 9">Cell wall biogenesis; peptidoglycan biosynthesis.</text>
</comment>
<reference evidence="11 12" key="1">
    <citation type="submission" date="2019-03" db="EMBL/GenBank/DDBJ databases">
        <title>Genomic Encyclopedia of Type Strains, Phase IV (KMG-IV): sequencing the most valuable type-strain genomes for metagenomic binning, comparative biology and taxonomic classification.</title>
        <authorList>
            <person name="Goeker M."/>
        </authorList>
    </citation>
    <scope>NUCLEOTIDE SEQUENCE [LARGE SCALE GENOMIC DNA]</scope>
    <source>
        <strain evidence="11 12">DSM 18401</strain>
    </source>
</reference>
<dbReference type="CDD" id="cd16913">
    <property type="entry name" value="YkuD_like"/>
    <property type="match status" value="1"/>
</dbReference>
<feature type="active site" description="Nucleophile" evidence="9">
    <location>
        <position position="201"/>
    </location>
</feature>
<evidence type="ECO:0000256" key="6">
    <source>
        <dbReference type="ARBA" id="ARBA00022960"/>
    </source>
</evidence>
<evidence type="ECO:0000256" key="1">
    <source>
        <dbReference type="ARBA" id="ARBA00004752"/>
    </source>
</evidence>
<dbReference type="PANTHER" id="PTHR30582:SF24">
    <property type="entry name" value="L,D-TRANSPEPTIDASE ERFK_SRFK-RELATED"/>
    <property type="match status" value="1"/>
</dbReference>
<proteinExistence type="inferred from homology"/>
<protein>
    <submittedName>
        <fullName evidence="11">Lipoprotein-anchoring transpeptidase ErfK/SrfK</fullName>
    </submittedName>
</protein>
<sequence>MTGESVSRRSFLLGGAGLATTVLAGCTTPVRERVAVEPEPVDTSIYAAMYGPKPDEQFPLPAIPYQKIDRRFYRQMVPNPTGERPGVIVVDTANHFLYLTYEDGQAMRYGVGLGRAGFEWAGRGVIQYKRQWPRWTPPDEMVARQPELEPYSIANGGMEPGLKNPLGARALYIFQNKEDTLYRIHGSPEWWTIGKSVSSGCVRMLNQDVIDLYDRVQNGTPILVLGTAAVAAAGNGVTSF</sequence>
<dbReference type="RefSeq" id="WP_133034296.1">
    <property type="nucleotide sequence ID" value="NZ_BAABEI010000012.1"/>
</dbReference>
<evidence type="ECO:0000313" key="11">
    <source>
        <dbReference type="EMBL" id="TCN45602.1"/>
    </source>
</evidence>
<evidence type="ECO:0000256" key="8">
    <source>
        <dbReference type="ARBA" id="ARBA00023316"/>
    </source>
</evidence>
<dbReference type="Pfam" id="PF03734">
    <property type="entry name" value="YkuD"/>
    <property type="match status" value="1"/>
</dbReference>
<gene>
    <name evidence="11" type="ORF">EV665_10678</name>
</gene>
<keyword evidence="7 9" id="KW-0573">Peptidoglycan synthesis</keyword>
<dbReference type="Proteomes" id="UP000295351">
    <property type="component" value="Unassembled WGS sequence"/>
</dbReference>
<evidence type="ECO:0000256" key="4">
    <source>
        <dbReference type="ARBA" id="ARBA00022679"/>
    </source>
</evidence>
<evidence type="ECO:0000256" key="3">
    <source>
        <dbReference type="ARBA" id="ARBA00022676"/>
    </source>
</evidence>
<dbReference type="InterPro" id="IPR006311">
    <property type="entry name" value="TAT_signal"/>
</dbReference>
<dbReference type="GO" id="GO:0016757">
    <property type="term" value="F:glycosyltransferase activity"/>
    <property type="evidence" value="ECO:0007669"/>
    <property type="project" value="UniProtKB-KW"/>
</dbReference>
<dbReference type="PROSITE" id="PS51318">
    <property type="entry name" value="TAT"/>
    <property type="match status" value="1"/>
</dbReference>
<keyword evidence="6 9" id="KW-0133">Cell shape</keyword>
<accession>A0A4R2CZ33</accession>
<dbReference type="EMBL" id="SLVX01000006">
    <property type="protein sequence ID" value="TCN45602.1"/>
    <property type="molecule type" value="Genomic_DNA"/>
</dbReference>
<dbReference type="UniPathway" id="UPA00219"/>
<dbReference type="FunFam" id="2.40.440.10:FF:000002">
    <property type="entry name" value="L,D-transpeptidase ErfK/SrfK"/>
    <property type="match status" value="1"/>
</dbReference>
<dbReference type="GO" id="GO:0018104">
    <property type="term" value="P:peptidoglycan-protein cross-linking"/>
    <property type="evidence" value="ECO:0007669"/>
    <property type="project" value="TreeGrafter"/>
</dbReference>
<keyword evidence="11" id="KW-0449">Lipoprotein</keyword>
<dbReference type="AlphaFoldDB" id="A0A4R2CZ33"/>